<dbReference type="Gene3D" id="3.40.800.20">
    <property type="entry name" value="Histone deacetylase domain"/>
    <property type="match status" value="1"/>
</dbReference>
<dbReference type="SUPFAM" id="SSF52768">
    <property type="entry name" value="Arginase/deacetylase"/>
    <property type="match status" value="1"/>
</dbReference>
<evidence type="ECO:0000313" key="2">
    <source>
        <dbReference type="EMBL" id="KUG21250.1"/>
    </source>
</evidence>
<organism evidence="2">
    <name type="scientific">hydrocarbon metagenome</name>
    <dbReference type="NCBI Taxonomy" id="938273"/>
    <lineage>
        <taxon>unclassified sequences</taxon>
        <taxon>metagenomes</taxon>
        <taxon>ecological metagenomes</taxon>
    </lineage>
</organism>
<dbReference type="InterPro" id="IPR000286">
    <property type="entry name" value="HDACs"/>
</dbReference>
<proteinExistence type="predicted"/>
<dbReference type="InterPro" id="IPR023801">
    <property type="entry name" value="His_deacetylse_dom"/>
</dbReference>
<dbReference type="InterPro" id="IPR037138">
    <property type="entry name" value="His_deacetylse_dom_sf"/>
</dbReference>
<dbReference type="Pfam" id="PF00850">
    <property type="entry name" value="Hist_deacetyl"/>
    <property type="match status" value="1"/>
</dbReference>
<accession>A0A0W8FKL4</accession>
<name>A0A0W8FKL4_9ZZZZ</name>
<dbReference type="PANTHER" id="PTHR10625">
    <property type="entry name" value="HISTONE DEACETYLASE HDAC1-RELATED"/>
    <property type="match status" value="1"/>
</dbReference>
<dbReference type="GO" id="GO:0004407">
    <property type="term" value="F:histone deacetylase activity"/>
    <property type="evidence" value="ECO:0007669"/>
    <property type="project" value="TreeGrafter"/>
</dbReference>
<dbReference type="AlphaFoldDB" id="A0A0W8FKL4"/>
<dbReference type="CDD" id="cd09992">
    <property type="entry name" value="HDAC_classII"/>
    <property type="match status" value="1"/>
</dbReference>
<dbReference type="PANTHER" id="PTHR10625:SF10">
    <property type="entry name" value="HISTONE DEACETYLASE HDAC1"/>
    <property type="match status" value="1"/>
</dbReference>
<evidence type="ECO:0000259" key="1">
    <source>
        <dbReference type="Pfam" id="PF00850"/>
    </source>
</evidence>
<sequence>MKCSVIYGDIFARHDLRIHKESSSRLRNVLSGVPSGLTWRSPVQASIRDLERVHRPEHVRWIRQLAHGTYYLDSNTYLTSHSFDVSCYAAGSAIAAVERTLQGEHCFALVRPPGHHAEPDRAMGFCIFNNAAVAAARALESVDRVAILDWDLHHGNGTQSAFYDSDRVLYCSVHESNSFPGTGWIDEIGSREGRGYTLNAPLHPGATIADYLLVFEEVFVPAIRRFEPDVLIISAGQDSLSDDPTGSMNLSPADFQVLAGIMVDATDLPLALILEGGYGPSHGQAISHIFSALQGGRISPEAPPARRSTLEIVAFLKNVCFY</sequence>
<feature type="domain" description="Histone deacetylase" evidence="1">
    <location>
        <begin position="20"/>
        <end position="284"/>
    </location>
</feature>
<reference evidence="2" key="1">
    <citation type="journal article" date="2015" name="Proc. Natl. Acad. Sci. U.S.A.">
        <title>Networks of energetic and metabolic interactions define dynamics in microbial communities.</title>
        <authorList>
            <person name="Embree M."/>
            <person name="Liu J.K."/>
            <person name="Al-Bassam M.M."/>
            <person name="Zengler K."/>
        </authorList>
    </citation>
    <scope>NUCLEOTIDE SEQUENCE</scope>
</reference>
<dbReference type="InterPro" id="IPR023696">
    <property type="entry name" value="Ureohydrolase_dom_sf"/>
</dbReference>
<dbReference type="PRINTS" id="PR01270">
    <property type="entry name" value="HDASUPER"/>
</dbReference>
<dbReference type="GO" id="GO:0040029">
    <property type="term" value="P:epigenetic regulation of gene expression"/>
    <property type="evidence" value="ECO:0007669"/>
    <property type="project" value="TreeGrafter"/>
</dbReference>
<protein>
    <submittedName>
        <fullName evidence="2">Deacetylase</fullName>
    </submittedName>
</protein>
<comment type="caution">
    <text evidence="2">The sequence shown here is derived from an EMBL/GenBank/DDBJ whole genome shotgun (WGS) entry which is preliminary data.</text>
</comment>
<gene>
    <name evidence="2" type="ORF">ASZ90_008988</name>
</gene>
<dbReference type="EMBL" id="LNQE01001082">
    <property type="protein sequence ID" value="KUG21250.1"/>
    <property type="molecule type" value="Genomic_DNA"/>
</dbReference>